<proteinExistence type="predicted"/>
<keyword evidence="1" id="KW-0812">Transmembrane</keyword>
<feature type="transmembrane region" description="Helical" evidence="1">
    <location>
        <begin position="143"/>
        <end position="159"/>
    </location>
</feature>
<accession>A0A0J6VF59</accession>
<dbReference type="AlphaFoldDB" id="A0A0J6VF59"/>
<feature type="transmembrane region" description="Helical" evidence="1">
    <location>
        <begin position="44"/>
        <end position="65"/>
    </location>
</feature>
<sequence>MAAALWIAAGVGYLATEAVAASRMPEYSYLADYISDLGRPESPLSWWMNAAFRVQGMAFVVAGALTVRTGPPRRGALAFVVAACAYGAGSVVVGLFPSGGTGAAQGLHVGGAAAAIVGGNLAVLIAAWAGLPHGSHALRRTGYGLGAIGLLSGALLVAADLPTGVCERGAIYPIIAWQLLAAVAVLTARPLSTDRAGDPRAGGRTR</sequence>
<keyword evidence="1" id="KW-1133">Transmembrane helix</keyword>
<evidence type="ECO:0000313" key="2">
    <source>
        <dbReference type="EMBL" id="KMO69650.1"/>
    </source>
</evidence>
<protein>
    <recommendedName>
        <fullName evidence="4">DUF998 domain-containing protein</fullName>
    </recommendedName>
</protein>
<name>A0A0J6VF59_9MYCO</name>
<dbReference type="Pfam" id="PF06197">
    <property type="entry name" value="DUF998"/>
    <property type="match status" value="1"/>
</dbReference>
<keyword evidence="1" id="KW-0472">Membrane</keyword>
<feature type="transmembrane region" description="Helical" evidence="1">
    <location>
        <begin position="77"/>
        <end position="97"/>
    </location>
</feature>
<dbReference type="InterPro" id="IPR009339">
    <property type="entry name" value="DUF998"/>
</dbReference>
<keyword evidence="3" id="KW-1185">Reference proteome</keyword>
<evidence type="ECO:0008006" key="4">
    <source>
        <dbReference type="Google" id="ProtNLM"/>
    </source>
</evidence>
<evidence type="ECO:0000256" key="1">
    <source>
        <dbReference type="SAM" id="Phobius"/>
    </source>
</evidence>
<comment type="caution">
    <text evidence="2">The sequence shown here is derived from an EMBL/GenBank/DDBJ whole genome shotgun (WGS) entry which is preliminary data.</text>
</comment>
<dbReference type="Proteomes" id="UP000036513">
    <property type="component" value="Unassembled WGS sequence"/>
</dbReference>
<dbReference type="EMBL" id="JYNL01000067">
    <property type="protein sequence ID" value="KMO69650.1"/>
    <property type="molecule type" value="Genomic_DNA"/>
</dbReference>
<dbReference type="PATRIC" id="fig|37916.4.peg.6013"/>
<reference evidence="2 3" key="1">
    <citation type="journal article" date="2015" name="Genome Biol. Evol.">
        <title>Characterization of Three Mycobacterium spp. with Potential Use in Bioremediation by Genome Sequencing and Comparative Genomics.</title>
        <authorList>
            <person name="Das S."/>
            <person name="Pettersson B.M."/>
            <person name="Behra P.R."/>
            <person name="Ramesh M."/>
            <person name="Dasgupta S."/>
            <person name="Bhattacharya A."/>
            <person name="Kirsebom L.A."/>
        </authorList>
    </citation>
    <scope>NUCLEOTIDE SEQUENCE [LARGE SCALE GENOMIC DNA]</scope>
    <source>
        <strain evidence="2 3">DSM 43826</strain>
    </source>
</reference>
<organism evidence="2 3">
    <name type="scientific">Mycolicibacterium chlorophenolicum</name>
    <dbReference type="NCBI Taxonomy" id="37916"/>
    <lineage>
        <taxon>Bacteria</taxon>
        <taxon>Bacillati</taxon>
        <taxon>Actinomycetota</taxon>
        <taxon>Actinomycetes</taxon>
        <taxon>Mycobacteriales</taxon>
        <taxon>Mycobacteriaceae</taxon>
        <taxon>Mycolicibacterium</taxon>
    </lineage>
</organism>
<evidence type="ECO:0000313" key="3">
    <source>
        <dbReference type="Proteomes" id="UP000036513"/>
    </source>
</evidence>
<gene>
    <name evidence="2" type="ORF">MCHLDSM_05989</name>
</gene>
<feature type="transmembrane region" description="Helical" evidence="1">
    <location>
        <begin position="109"/>
        <end position="131"/>
    </location>
</feature>
<feature type="transmembrane region" description="Helical" evidence="1">
    <location>
        <begin position="171"/>
        <end position="191"/>
    </location>
</feature>